<dbReference type="OrthoDB" id="10249245at2759"/>
<dbReference type="EMBL" id="MCFH01000038">
    <property type="protein sequence ID" value="ORX45795.1"/>
    <property type="molecule type" value="Genomic_DNA"/>
</dbReference>
<evidence type="ECO:0000256" key="5">
    <source>
        <dbReference type="ARBA" id="ARBA00032427"/>
    </source>
</evidence>
<dbReference type="GO" id="GO:0003779">
    <property type="term" value="F:actin binding"/>
    <property type="evidence" value="ECO:0007669"/>
    <property type="project" value="UniProtKB-KW"/>
</dbReference>
<evidence type="ECO:0000256" key="1">
    <source>
        <dbReference type="ARBA" id="ARBA00004109"/>
    </source>
</evidence>
<dbReference type="GO" id="GO:0016363">
    <property type="term" value="C:nuclear matrix"/>
    <property type="evidence" value="ECO:0007669"/>
    <property type="project" value="UniProtKB-SubCell"/>
</dbReference>
<evidence type="ECO:0000256" key="2">
    <source>
        <dbReference type="ARBA" id="ARBA00006844"/>
    </source>
</evidence>
<gene>
    <name evidence="7" type="ORF">BCR36DRAFT_585551</name>
</gene>
<dbReference type="SMART" id="SM00102">
    <property type="entry name" value="ADF"/>
    <property type="match status" value="1"/>
</dbReference>
<dbReference type="InterPro" id="IPR017904">
    <property type="entry name" value="ADF/Cofilin"/>
</dbReference>
<evidence type="ECO:0000313" key="7">
    <source>
        <dbReference type="EMBL" id="ORX45795.1"/>
    </source>
</evidence>
<dbReference type="STRING" id="1754191.A0A1Y1V2T6"/>
<keyword evidence="4" id="KW-0009">Actin-binding</keyword>
<organism evidence="7 8">
    <name type="scientific">Piromyces finnis</name>
    <dbReference type="NCBI Taxonomy" id="1754191"/>
    <lineage>
        <taxon>Eukaryota</taxon>
        <taxon>Fungi</taxon>
        <taxon>Fungi incertae sedis</taxon>
        <taxon>Chytridiomycota</taxon>
        <taxon>Chytridiomycota incertae sedis</taxon>
        <taxon>Neocallimastigomycetes</taxon>
        <taxon>Neocallimastigales</taxon>
        <taxon>Neocallimastigaceae</taxon>
        <taxon>Piromyces</taxon>
    </lineage>
</organism>
<dbReference type="GO" id="GO:0030042">
    <property type="term" value="P:actin filament depolymerization"/>
    <property type="evidence" value="ECO:0007669"/>
    <property type="project" value="InterPro"/>
</dbReference>
<dbReference type="Proteomes" id="UP000193719">
    <property type="component" value="Unassembled WGS sequence"/>
</dbReference>
<evidence type="ECO:0000256" key="3">
    <source>
        <dbReference type="ARBA" id="ARBA00015630"/>
    </source>
</evidence>
<evidence type="ECO:0000256" key="4">
    <source>
        <dbReference type="ARBA" id="ARBA00023203"/>
    </source>
</evidence>
<name>A0A1Y1V2T6_9FUNG</name>
<accession>A0A1Y1V2T6</accession>
<comment type="subcellular location">
    <subcellularLocation>
        <location evidence="1">Nucleus matrix</location>
    </subcellularLocation>
</comment>
<comment type="caution">
    <text evidence="7">The sequence shown here is derived from an EMBL/GenBank/DDBJ whole genome shotgun (WGS) entry which is preliminary data.</text>
</comment>
<dbReference type="AlphaFoldDB" id="A0A1Y1V2T6"/>
<evidence type="ECO:0000313" key="8">
    <source>
        <dbReference type="Proteomes" id="UP000193719"/>
    </source>
</evidence>
<evidence type="ECO:0000259" key="6">
    <source>
        <dbReference type="PROSITE" id="PS51263"/>
    </source>
</evidence>
<dbReference type="PROSITE" id="PS51263">
    <property type="entry name" value="ADF_H"/>
    <property type="match status" value="1"/>
</dbReference>
<reference evidence="7 8" key="2">
    <citation type="submission" date="2016-08" db="EMBL/GenBank/DDBJ databases">
        <title>Pervasive Adenine N6-methylation of Active Genes in Fungi.</title>
        <authorList>
            <consortium name="DOE Joint Genome Institute"/>
            <person name="Mondo S.J."/>
            <person name="Dannebaum R.O."/>
            <person name="Kuo R.C."/>
            <person name="Labutti K."/>
            <person name="Haridas S."/>
            <person name="Kuo A."/>
            <person name="Salamov A."/>
            <person name="Ahrendt S.R."/>
            <person name="Lipzen A."/>
            <person name="Sullivan W."/>
            <person name="Andreopoulos W.B."/>
            <person name="Clum A."/>
            <person name="Lindquist E."/>
            <person name="Daum C."/>
            <person name="Ramamoorthy G.K."/>
            <person name="Gryganskyi A."/>
            <person name="Culley D."/>
            <person name="Magnuson J.K."/>
            <person name="James T.Y."/>
            <person name="O'Malley M.A."/>
            <person name="Stajich J.E."/>
            <person name="Spatafora J.W."/>
            <person name="Visel A."/>
            <person name="Grigoriev I.V."/>
        </authorList>
    </citation>
    <scope>NUCLEOTIDE SEQUENCE [LARGE SCALE GENOMIC DNA]</scope>
    <source>
        <strain evidence="8">finn</strain>
    </source>
</reference>
<dbReference type="InterPro" id="IPR002108">
    <property type="entry name" value="ADF-H"/>
</dbReference>
<proteinExistence type="inferred from homology"/>
<dbReference type="GO" id="GO:0015629">
    <property type="term" value="C:actin cytoskeleton"/>
    <property type="evidence" value="ECO:0007669"/>
    <property type="project" value="InterPro"/>
</dbReference>
<dbReference type="CDD" id="cd11286">
    <property type="entry name" value="ADF_cofilin_like"/>
    <property type="match status" value="1"/>
</dbReference>
<dbReference type="Gene3D" id="3.40.20.10">
    <property type="entry name" value="Severin"/>
    <property type="match status" value="1"/>
</dbReference>
<feature type="domain" description="ADF-H" evidence="6">
    <location>
        <begin position="3"/>
        <end position="136"/>
    </location>
</feature>
<comment type="similarity">
    <text evidence="2">Belongs to the actin-binding proteins ADF family.</text>
</comment>
<dbReference type="Pfam" id="PF00241">
    <property type="entry name" value="Cofilin_ADF"/>
    <property type="match status" value="1"/>
</dbReference>
<protein>
    <recommendedName>
        <fullName evidence="3">Cofilin</fullName>
    </recommendedName>
    <alternativeName>
        <fullName evidence="5">Actin-depolymerizing factor 1</fullName>
    </alternativeName>
</protein>
<reference evidence="7 8" key="1">
    <citation type="submission" date="2016-08" db="EMBL/GenBank/DDBJ databases">
        <title>Genomes of anaerobic fungi encode conserved fungal cellulosomes for biomass hydrolysis.</title>
        <authorList>
            <consortium name="DOE Joint Genome Institute"/>
            <person name="Haitjema C.H."/>
            <person name="Gilmore S.P."/>
            <person name="Henske J.K."/>
            <person name="Solomon K.V."/>
            <person name="De Groot R."/>
            <person name="Kuo A."/>
            <person name="Mondo S.J."/>
            <person name="Salamov A.A."/>
            <person name="Labutti K."/>
            <person name="Zhao Z."/>
            <person name="Chiniquy J."/>
            <person name="Barry K."/>
            <person name="Brewer H.M."/>
            <person name="Purvine S.O."/>
            <person name="Wright A.T."/>
            <person name="Boxma B."/>
            <person name="Van Alen T."/>
            <person name="Hackstein J.H."/>
            <person name="Baker S.E."/>
            <person name="Grigoriev I.V."/>
            <person name="O'Malley M.A."/>
        </authorList>
    </citation>
    <scope>NUCLEOTIDE SEQUENCE [LARGE SCALE GENOMIC DNA]</scope>
    <source>
        <strain evidence="8">finn</strain>
    </source>
</reference>
<sequence length="138" mass="15870">MASSGVGVKDECINAFQDLKLGRKLKYIIYKISDNLKEVVVEKTGDESEYDDFVANLPENECRYAVYDFNYTNDEGGKRTKIVFYTWSPDTARIKMKMVYAATKEAIKKKLDGIYVEIQCTDLAEASYETVFEKVNRK</sequence>
<dbReference type="InterPro" id="IPR029006">
    <property type="entry name" value="ADF-H/Gelsolin-like_dom_sf"/>
</dbReference>
<dbReference type="SUPFAM" id="SSF55753">
    <property type="entry name" value="Actin depolymerizing proteins"/>
    <property type="match status" value="1"/>
</dbReference>
<dbReference type="PANTHER" id="PTHR11913">
    <property type="entry name" value="COFILIN-RELATED"/>
    <property type="match status" value="1"/>
</dbReference>
<keyword evidence="8" id="KW-1185">Reference proteome</keyword>